<organism evidence="2 3">
    <name type="scientific">Denticeps clupeoides</name>
    <name type="common">denticle herring</name>
    <dbReference type="NCBI Taxonomy" id="299321"/>
    <lineage>
        <taxon>Eukaryota</taxon>
        <taxon>Metazoa</taxon>
        <taxon>Chordata</taxon>
        <taxon>Craniata</taxon>
        <taxon>Vertebrata</taxon>
        <taxon>Euteleostomi</taxon>
        <taxon>Actinopterygii</taxon>
        <taxon>Neopterygii</taxon>
        <taxon>Teleostei</taxon>
        <taxon>Clupei</taxon>
        <taxon>Clupeiformes</taxon>
        <taxon>Denticipitoidei</taxon>
        <taxon>Denticipitidae</taxon>
        <taxon>Denticeps</taxon>
    </lineage>
</organism>
<dbReference type="RefSeq" id="XP_028839484.1">
    <property type="nucleotide sequence ID" value="XM_028983651.1"/>
</dbReference>
<reference evidence="2" key="3">
    <citation type="submission" date="2025-09" db="UniProtKB">
        <authorList>
            <consortium name="Ensembl"/>
        </authorList>
    </citation>
    <scope>IDENTIFICATION</scope>
</reference>
<evidence type="ECO:0000313" key="3">
    <source>
        <dbReference type="Proteomes" id="UP000694580"/>
    </source>
</evidence>
<sequence>MDWHADLPWDHMLVDLLPPGIPGEDDFQQLLRDTEEKLKQNSCSIEQSLKELQKKMGDTGLLDRPSSPTECLQWLCSRNAASFRVVTTGHQEILNFLLAMHQYLRAGKGREEMVLQLLLNISCQCGVAFPNTAPPDTAPPAMCNSVQDKSSLEVQELWEEVRFQLQHHLLHSLQPDDSDVARRLPQRIFTLQKLCFLYPEAHVLNRYQNLQSKAVQALVHKTQSSSSGMVGERGFERLFLGFQTASPSLCSMLAEDLQVLTGVGAEPHAILTFLNEAYLGTLSQELGALMQREFEVALKDNTVPLGKTGKSGSKSKSAVAPEPQRKDRNFSLTWHQLGCLTQLASTLLDLEHQVQDLASNLGFLNCTREPCCRGGKKPRDDAGLSAAEGGKVDTPDLLPQGPKNVALVFEWRAAFWDLVPHMTHCVKVVLEDVCAKSLKQDDADHARSTLVMPAKVPQSRNVEHSCPENNCPKMITKFCADVIQELDCLLPLAIACRDDVLLPVRSCFVDVCARVVLALATRLEEKAVEVPISAPFQNLTVLLPSSICLHQRLLHYMNHLTDSAHTPLSLLPITRCQKLTSALQEQLSGYCLRICATSLLHDPESHYWADSKPFYEDERCSFSIQMWHYFLCGLCSDLWVALPPALACQLLAQLLYQCLELLLQRYAHAQPSYRRTPQIRLDIVAILQCVLQLLWSVCESPEQLQLLDGEDLSPSSSLEGLVSSIHSLCTQLVSVLVVITAPLEDLCRLVSDSSPAVEGATIQTSVRWLNMINPDLFPVQSLRDGAESEVSILWLLRLLTSGPDWNPALVLRTILARGSVLLQTLITHSQLCADDGTEVSPESQKGANGFLEAVVSLLGPLNKTPRALTLALEPYLEKAHIWDRLYSAADSGKPEPVVLQCIRGAVFQPVDALLTQLVSMVQATENHHRPLLPQQPPDCLLSKIPKDWNYIPQEDMGKDARKNNSKTRTLQALSFIFSNLPITVASVPLPVRYLFAVAEKRISQHGRQMQPTGLLLWVLFSRLCQGLEDEETLERLAPQPLHREARGRLALLSECLQASVGQQKGVPKPTVEKTLQALEERRPKWTSSQLTKARKLCSESVLECGESDWLRECGGSAQLTEQKMRLLLLEVCHEAGGIQHLRQIYHIIRRNEKLLWSKLSGSPNASADSQQMVPSVTFDLGVALNTCSSTNFNAFMEFNHIGYDKFDQQGVLSRREWDWPSLLPSCQRAILVTFRALLANRWEMQKDAALEDEEKLLVDELRKVCSSLSKKFQLESSSTPAEPTAAEKTVH</sequence>
<feature type="compositionally biased region" description="Polar residues" evidence="1">
    <location>
        <begin position="1270"/>
        <end position="1281"/>
    </location>
</feature>
<dbReference type="RefSeq" id="XP_028839415.1">
    <property type="nucleotide sequence ID" value="XM_028983582.1"/>
</dbReference>
<keyword evidence="3" id="KW-1185">Reference proteome</keyword>
<dbReference type="RefSeq" id="XP_028839492.1">
    <property type="nucleotide sequence ID" value="XM_028983659.1"/>
</dbReference>
<dbReference type="GeneTree" id="ENSGT00610000086112"/>
<evidence type="ECO:0008006" key="4">
    <source>
        <dbReference type="Google" id="ProtNLM"/>
    </source>
</evidence>
<feature type="region of interest" description="Disordered" evidence="1">
    <location>
        <begin position="305"/>
        <end position="324"/>
    </location>
</feature>
<dbReference type="PANTHER" id="PTHR33960:SF1">
    <property type="entry name" value="SIMILAR TO KIAA0825 PROTEIN"/>
    <property type="match status" value="1"/>
</dbReference>
<protein>
    <recommendedName>
        <fullName evidence="4">KIAA0825</fullName>
    </recommendedName>
</protein>
<dbReference type="RefSeq" id="XP_028839464.1">
    <property type="nucleotide sequence ID" value="XM_028983631.1"/>
</dbReference>
<dbReference type="RefSeq" id="XP_028839425.1">
    <property type="nucleotide sequence ID" value="XM_028983592.1"/>
</dbReference>
<dbReference type="RefSeq" id="XP_028839473.1">
    <property type="nucleotide sequence ID" value="XM_028983640.1"/>
</dbReference>
<dbReference type="Ensembl" id="ENSDCDT00010008089.1">
    <property type="protein sequence ID" value="ENSDCDP00010007703.1"/>
    <property type="gene ID" value="ENSDCDG00010003442.1"/>
</dbReference>
<evidence type="ECO:0000313" key="2">
    <source>
        <dbReference type="Ensembl" id="ENSDCDP00010007703.1"/>
    </source>
</evidence>
<dbReference type="RefSeq" id="XP_028839453.1">
    <property type="nucleotide sequence ID" value="XM_028983620.1"/>
</dbReference>
<dbReference type="RefSeq" id="XP_028839435.1">
    <property type="nucleotide sequence ID" value="XM_028983602.1"/>
</dbReference>
<reference evidence="2" key="2">
    <citation type="submission" date="2025-08" db="UniProtKB">
        <authorList>
            <consortium name="Ensembl"/>
        </authorList>
    </citation>
    <scope>IDENTIFICATION</scope>
</reference>
<accession>A0AAY4AFE1</accession>
<name>A0AAY4AFE1_9TELE</name>
<feature type="region of interest" description="Disordered" evidence="1">
    <location>
        <begin position="1270"/>
        <end position="1291"/>
    </location>
</feature>
<dbReference type="Proteomes" id="UP000694580">
    <property type="component" value="Chromosome 1"/>
</dbReference>
<dbReference type="PANTHER" id="PTHR33960">
    <property type="entry name" value="SIMILAR TO KIAA0825 PROTEIN"/>
    <property type="match status" value="1"/>
</dbReference>
<dbReference type="InterPro" id="IPR027993">
    <property type="entry name" value="DUF4495"/>
</dbReference>
<dbReference type="RefSeq" id="XP_028839443.1">
    <property type="nucleotide sequence ID" value="XM_028983610.1"/>
</dbReference>
<dbReference type="Pfam" id="PF14906">
    <property type="entry name" value="DUF4495"/>
    <property type="match status" value="1"/>
</dbReference>
<proteinExistence type="predicted"/>
<gene>
    <name evidence="2" type="primary">KIAA0825</name>
</gene>
<feature type="region of interest" description="Disordered" evidence="1">
    <location>
        <begin position="375"/>
        <end position="396"/>
    </location>
</feature>
<dbReference type="GeneID" id="114792452"/>
<feature type="compositionally biased region" description="Low complexity" evidence="1">
    <location>
        <begin position="306"/>
        <end position="317"/>
    </location>
</feature>
<reference evidence="2 3" key="1">
    <citation type="submission" date="2020-06" db="EMBL/GenBank/DDBJ databases">
        <authorList>
            <consortium name="Wellcome Sanger Institute Data Sharing"/>
        </authorList>
    </citation>
    <scope>NUCLEOTIDE SEQUENCE [LARGE SCALE GENOMIC DNA]</scope>
</reference>
<evidence type="ECO:0000256" key="1">
    <source>
        <dbReference type="SAM" id="MobiDB-lite"/>
    </source>
</evidence>